<protein>
    <submittedName>
        <fullName evidence="2">Uncharacterized protein</fullName>
    </submittedName>
</protein>
<evidence type="ECO:0000313" key="3">
    <source>
        <dbReference type="Proteomes" id="UP000430404"/>
    </source>
</evidence>
<name>A0A653K6D9_9GAMM</name>
<gene>
    <name evidence="2" type="ORF">ACI8B_290055</name>
</gene>
<evidence type="ECO:0000313" key="2">
    <source>
        <dbReference type="EMBL" id="VXA56350.1"/>
    </source>
</evidence>
<feature type="region of interest" description="Disordered" evidence="1">
    <location>
        <begin position="1"/>
        <end position="38"/>
    </location>
</feature>
<sequence>MPMRIETGKNGKSAPNTHGHKDKKVALRTRRHFKSHES</sequence>
<dbReference type="EMBL" id="CABWKZ010000022">
    <property type="protein sequence ID" value="VXA56350.1"/>
    <property type="molecule type" value="Genomic_DNA"/>
</dbReference>
<feature type="compositionally biased region" description="Basic residues" evidence="1">
    <location>
        <begin position="18"/>
        <end position="38"/>
    </location>
</feature>
<evidence type="ECO:0000256" key="1">
    <source>
        <dbReference type="SAM" id="MobiDB-lite"/>
    </source>
</evidence>
<dbReference type="AlphaFoldDB" id="A0A653K6D9"/>
<accession>A0A653K6D9</accession>
<reference evidence="2 3" key="1">
    <citation type="submission" date="2019-10" db="EMBL/GenBank/DDBJ databases">
        <authorList>
            <person name="Karimi E."/>
        </authorList>
    </citation>
    <scope>NUCLEOTIDE SEQUENCE [LARGE SCALE GENOMIC DNA]</scope>
    <source>
        <strain evidence="2">Acinetobacter sp. 8BE</strain>
    </source>
</reference>
<organism evidence="2 3">
    <name type="scientific">Acinetobacter proteolyticus</name>
    <dbReference type="NCBI Taxonomy" id="1776741"/>
    <lineage>
        <taxon>Bacteria</taxon>
        <taxon>Pseudomonadati</taxon>
        <taxon>Pseudomonadota</taxon>
        <taxon>Gammaproteobacteria</taxon>
        <taxon>Moraxellales</taxon>
        <taxon>Moraxellaceae</taxon>
        <taxon>Acinetobacter</taxon>
    </lineage>
</organism>
<proteinExistence type="predicted"/>
<dbReference type="Proteomes" id="UP000430404">
    <property type="component" value="Unassembled WGS sequence"/>
</dbReference>